<evidence type="ECO:0000313" key="2">
    <source>
        <dbReference type="EMBL" id="XCN28407.1"/>
    </source>
</evidence>
<organism evidence="2">
    <name type="scientific">Pseudomonas phage PA_L9</name>
    <dbReference type="NCBI Taxonomy" id="3232177"/>
    <lineage>
        <taxon>Viruses</taxon>
        <taxon>Duplodnaviria</taxon>
        <taxon>Heunggongvirae</taxon>
        <taxon>Uroviricota</taxon>
        <taxon>Caudoviricetes</taxon>
        <taxon>Samunavirus</taxon>
    </lineage>
</organism>
<name>A0AAU8L0T5_9CAUD</name>
<keyword evidence="1" id="KW-0472">Membrane</keyword>
<sequence>MDEMTMLGALGCVLVVVGVMAGYVAADMAQYNALTSVTAALILVISMVFVVVGGSAVALAVYGTVHLYFM</sequence>
<keyword evidence="1" id="KW-0812">Transmembrane</keyword>
<keyword evidence="1" id="KW-1133">Transmembrane helix</keyword>
<protein>
    <submittedName>
        <fullName evidence="2">Uncharacterized protein</fullName>
    </submittedName>
</protein>
<feature type="transmembrane region" description="Helical" evidence="1">
    <location>
        <begin position="36"/>
        <end position="69"/>
    </location>
</feature>
<gene>
    <name evidence="2" type="primary">PAL9_15</name>
</gene>
<proteinExistence type="predicted"/>
<accession>A0AAU8L0T5</accession>
<reference evidence="2" key="1">
    <citation type="submission" date="2024-06" db="EMBL/GenBank/DDBJ databases">
        <authorList>
            <person name="Ma Y."/>
            <person name="Tan X."/>
            <person name="Yang Y."/>
        </authorList>
    </citation>
    <scope>NUCLEOTIDE SEQUENCE</scope>
</reference>
<evidence type="ECO:0000256" key="1">
    <source>
        <dbReference type="SAM" id="Phobius"/>
    </source>
</evidence>
<dbReference type="EMBL" id="PP869205">
    <property type="protein sequence ID" value="XCN28407.1"/>
    <property type="molecule type" value="Genomic_DNA"/>
</dbReference>